<dbReference type="RefSeq" id="WP_115227489.1">
    <property type="nucleotide sequence ID" value="NZ_CAWOLO010000003.1"/>
</dbReference>
<feature type="transmembrane region" description="Helical" evidence="19">
    <location>
        <begin position="257"/>
        <end position="274"/>
    </location>
</feature>
<feature type="transmembrane region" description="Helical" evidence="19">
    <location>
        <begin position="58"/>
        <end position="78"/>
    </location>
</feature>
<feature type="transmembrane region" description="Helical" evidence="19">
    <location>
        <begin position="115"/>
        <end position="134"/>
    </location>
</feature>
<evidence type="ECO:0000256" key="8">
    <source>
        <dbReference type="ARBA" id="ARBA00022475"/>
    </source>
</evidence>
<accession>A0A377QBM2</accession>
<dbReference type="EMBL" id="SMBT01000003">
    <property type="protein sequence ID" value="TCU88668.1"/>
    <property type="molecule type" value="Genomic_DNA"/>
</dbReference>
<evidence type="ECO:0000256" key="2">
    <source>
        <dbReference type="ARBA" id="ARBA00004651"/>
    </source>
</evidence>
<dbReference type="GO" id="GO:0016024">
    <property type="term" value="P:CDP-diacylglycerol biosynthetic process"/>
    <property type="evidence" value="ECO:0007669"/>
    <property type="project" value="UniProtKB-UniPathway"/>
</dbReference>
<feature type="transmembrane region" description="Helical" evidence="19">
    <location>
        <begin position="84"/>
        <end position="103"/>
    </location>
</feature>
<keyword evidence="14" id="KW-0443">Lipid metabolism</keyword>
<keyword evidence="8" id="KW-1003">Cell membrane</keyword>
<evidence type="ECO:0000256" key="9">
    <source>
        <dbReference type="ARBA" id="ARBA00022516"/>
    </source>
</evidence>
<keyword evidence="15 19" id="KW-0472">Membrane</keyword>
<comment type="pathway">
    <text evidence="3 18">Phospholipid metabolism; CDP-diacylglycerol biosynthesis; CDP-diacylglycerol from sn-glycerol 3-phosphate: step 3/3.</text>
</comment>
<sequence>MLKTRVLTALFLLPLLLAAIFYLPQMGTTGSLAWISFCGLIMVAASWEWQRLSGMQGFVAKVYPVLTAVIFALLSQLIYTPSMLLGLMLGASVFWLFVTPCWLSKKWKLANAANLNILLGWALLLPAGLALIVLRTAGPWALLSVLAIAWVADSAAYFFGKAFGKHKLAPLISPGKSWEGAAGGLLGVLIYTFFLPKHLFFHGELLSLAAWLAIAVILTAVSVMGDLLESLFKRQIGMKDSSNLLPGHGGVLDRVDSLLAILPVACAIYLSFLLF</sequence>
<comment type="catalytic activity">
    <reaction evidence="1 18">
        <text>a 1,2-diacyl-sn-glycero-3-phosphate + CTP + H(+) = a CDP-1,2-diacyl-sn-glycerol + diphosphate</text>
        <dbReference type="Rhea" id="RHEA:16229"/>
        <dbReference type="ChEBI" id="CHEBI:15378"/>
        <dbReference type="ChEBI" id="CHEBI:33019"/>
        <dbReference type="ChEBI" id="CHEBI:37563"/>
        <dbReference type="ChEBI" id="CHEBI:58332"/>
        <dbReference type="ChEBI" id="CHEBI:58608"/>
        <dbReference type="EC" id="2.7.7.41"/>
    </reaction>
</comment>
<keyword evidence="12 18" id="KW-0548">Nucleotidyltransferase</keyword>
<dbReference type="Proteomes" id="UP000295794">
    <property type="component" value="Unassembled WGS sequence"/>
</dbReference>
<keyword evidence="11 18" id="KW-0812">Transmembrane</keyword>
<dbReference type="EC" id="2.7.7.41" evidence="6 18"/>
<keyword evidence="13 19" id="KW-1133">Transmembrane helix</keyword>
<evidence type="ECO:0000313" key="22">
    <source>
        <dbReference type="Proteomes" id="UP000255108"/>
    </source>
</evidence>
<proteinExistence type="inferred from homology"/>
<feature type="transmembrane region" description="Helical" evidence="19">
    <location>
        <begin position="28"/>
        <end position="46"/>
    </location>
</feature>
<evidence type="ECO:0000256" key="17">
    <source>
        <dbReference type="ARBA" id="ARBA00023264"/>
    </source>
</evidence>
<feature type="transmembrane region" description="Helical" evidence="19">
    <location>
        <begin position="208"/>
        <end position="228"/>
    </location>
</feature>
<evidence type="ECO:0000256" key="12">
    <source>
        <dbReference type="ARBA" id="ARBA00022695"/>
    </source>
</evidence>
<dbReference type="UniPathway" id="UPA00557">
    <property type="reaction ID" value="UER00614"/>
</dbReference>
<evidence type="ECO:0000256" key="4">
    <source>
        <dbReference type="ARBA" id="ARBA00005189"/>
    </source>
</evidence>
<evidence type="ECO:0000313" key="21">
    <source>
        <dbReference type="EMBL" id="TCU88668.1"/>
    </source>
</evidence>
<dbReference type="PANTHER" id="PTHR46382">
    <property type="entry name" value="PHOSPHATIDATE CYTIDYLYLTRANSFERASE"/>
    <property type="match status" value="1"/>
</dbReference>
<evidence type="ECO:0000256" key="1">
    <source>
        <dbReference type="ARBA" id="ARBA00001698"/>
    </source>
</evidence>
<evidence type="ECO:0000256" key="10">
    <source>
        <dbReference type="ARBA" id="ARBA00022679"/>
    </source>
</evidence>
<dbReference type="Pfam" id="PF01148">
    <property type="entry name" value="CTP_transf_1"/>
    <property type="match status" value="1"/>
</dbReference>
<dbReference type="Proteomes" id="UP000255108">
    <property type="component" value="Unassembled WGS sequence"/>
</dbReference>
<evidence type="ECO:0000256" key="13">
    <source>
        <dbReference type="ARBA" id="ARBA00022989"/>
    </source>
</evidence>
<keyword evidence="9" id="KW-0444">Lipid biosynthesis</keyword>
<evidence type="ECO:0000256" key="16">
    <source>
        <dbReference type="ARBA" id="ARBA00023209"/>
    </source>
</evidence>
<feature type="transmembrane region" description="Helical" evidence="19">
    <location>
        <begin position="140"/>
        <end position="159"/>
    </location>
</feature>
<dbReference type="PANTHER" id="PTHR46382:SF1">
    <property type="entry name" value="PHOSPHATIDATE CYTIDYLYLTRANSFERASE"/>
    <property type="match status" value="1"/>
</dbReference>
<gene>
    <name evidence="20" type="primary">cdsA_1</name>
    <name evidence="21" type="ORF">EV682_103252</name>
    <name evidence="20" type="ORF">NCTC11159_02333</name>
</gene>
<evidence type="ECO:0000313" key="20">
    <source>
        <dbReference type="EMBL" id="STQ91261.1"/>
    </source>
</evidence>
<protein>
    <recommendedName>
        <fullName evidence="7 18">Phosphatidate cytidylyltransferase</fullName>
        <ecNumber evidence="6 18">2.7.7.41</ecNumber>
    </recommendedName>
</protein>
<evidence type="ECO:0000256" key="19">
    <source>
        <dbReference type="SAM" id="Phobius"/>
    </source>
</evidence>
<evidence type="ECO:0000256" key="7">
    <source>
        <dbReference type="ARBA" id="ARBA00019373"/>
    </source>
</evidence>
<evidence type="ECO:0000256" key="3">
    <source>
        <dbReference type="ARBA" id="ARBA00005119"/>
    </source>
</evidence>
<reference evidence="21 23" key="2">
    <citation type="submission" date="2019-03" db="EMBL/GenBank/DDBJ databases">
        <title>Genomic Encyclopedia of Type Strains, Phase IV (KMG-IV): sequencing the most valuable type-strain genomes for metagenomic binning, comparative biology and taxonomic classification.</title>
        <authorList>
            <person name="Goeker M."/>
        </authorList>
    </citation>
    <scope>NUCLEOTIDE SEQUENCE [LARGE SCALE GENOMIC DNA]</scope>
    <source>
        <strain evidence="21 23">DSM 3764</strain>
    </source>
</reference>
<comment type="pathway">
    <text evidence="4">Lipid metabolism.</text>
</comment>
<keyword evidence="17" id="KW-1208">Phospholipid metabolism</keyword>
<dbReference type="AlphaFoldDB" id="A0A377QBM2"/>
<feature type="transmembrane region" description="Helical" evidence="19">
    <location>
        <begin position="180"/>
        <end position="196"/>
    </location>
</feature>
<evidence type="ECO:0000256" key="11">
    <source>
        <dbReference type="ARBA" id="ARBA00022692"/>
    </source>
</evidence>
<reference evidence="20 22" key="1">
    <citation type="submission" date="2018-06" db="EMBL/GenBank/DDBJ databases">
        <authorList>
            <consortium name="Pathogen Informatics"/>
            <person name="Doyle S."/>
        </authorList>
    </citation>
    <scope>NUCLEOTIDE SEQUENCE [LARGE SCALE GENOMIC DNA]</scope>
    <source>
        <strain evidence="20 22">NCTC11159</strain>
    </source>
</reference>
<comment type="subcellular location">
    <subcellularLocation>
        <location evidence="2">Cell membrane</location>
        <topology evidence="2">Multi-pass membrane protein</topology>
    </subcellularLocation>
</comment>
<evidence type="ECO:0000256" key="6">
    <source>
        <dbReference type="ARBA" id="ARBA00012487"/>
    </source>
</evidence>
<comment type="similarity">
    <text evidence="5 18">Belongs to the CDS family.</text>
</comment>
<evidence type="ECO:0000256" key="14">
    <source>
        <dbReference type="ARBA" id="ARBA00023098"/>
    </source>
</evidence>
<name>A0A377QBM2_9NEIS</name>
<keyword evidence="16" id="KW-0594">Phospholipid biosynthesis</keyword>
<evidence type="ECO:0000256" key="5">
    <source>
        <dbReference type="ARBA" id="ARBA00010185"/>
    </source>
</evidence>
<dbReference type="InterPro" id="IPR000374">
    <property type="entry name" value="PC_trans"/>
</dbReference>
<dbReference type="OrthoDB" id="9799199at2"/>
<evidence type="ECO:0000256" key="18">
    <source>
        <dbReference type="RuleBase" id="RU003938"/>
    </source>
</evidence>
<keyword evidence="10 18" id="KW-0808">Transferase</keyword>
<evidence type="ECO:0000256" key="15">
    <source>
        <dbReference type="ARBA" id="ARBA00023136"/>
    </source>
</evidence>
<dbReference type="PROSITE" id="PS01315">
    <property type="entry name" value="CDS"/>
    <property type="match status" value="1"/>
</dbReference>
<dbReference type="GO" id="GO:0004605">
    <property type="term" value="F:phosphatidate cytidylyltransferase activity"/>
    <property type="evidence" value="ECO:0007669"/>
    <property type="project" value="UniProtKB-EC"/>
</dbReference>
<organism evidence="20 22">
    <name type="scientific">Iodobacter fluviatilis</name>
    <dbReference type="NCBI Taxonomy" id="537"/>
    <lineage>
        <taxon>Bacteria</taxon>
        <taxon>Pseudomonadati</taxon>
        <taxon>Pseudomonadota</taxon>
        <taxon>Betaproteobacteria</taxon>
        <taxon>Neisseriales</taxon>
        <taxon>Chitinibacteraceae</taxon>
        <taxon>Iodobacter</taxon>
    </lineage>
</organism>
<keyword evidence="23" id="KW-1185">Reference proteome</keyword>
<dbReference type="EMBL" id="UGHR01000001">
    <property type="protein sequence ID" value="STQ91261.1"/>
    <property type="molecule type" value="Genomic_DNA"/>
</dbReference>
<evidence type="ECO:0000313" key="23">
    <source>
        <dbReference type="Proteomes" id="UP000295794"/>
    </source>
</evidence>
<dbReference type="GO" id="GO:0005886">
    <property type="term" value="C:plasma membrane"/>
    <property type="evidence" value="ECO:0007669"/>
    <property type="project" value="UniProtKB-SubCell"/>
</dbReference>